<feature type="binding site" evidence="9">
    <location>
        <position position="36"/>
    </location>
    <ligand>
        <name>NADPH</name>
        <dbReference type="ChEBI" id="CHEBI:57783"/>
    </ligand>
</feature>
<dbReference type="EMBL" id="BSOO01000031">
    <property type="protein sequence ID" value="GLR48593.1"/>
    <property type="molecule type" value="Genomic_DNA"/>
</dbReference>
<feature type="binding site" evidence="9">
    <location>
        <position position="201"/>
    </location>
    <ligand>
        <name>NADPH</name>
        <dbReference type="ChEBI" id="CHEBI:57783"/>
    </ligand>
</feature>
<evidence type="ECO:0000313" key="14">
    <source>
        <dbReference type="Proteomes" id="UP001156703"/>
    </source>
</evidence>
<dbReference type="NCBIfam" id="TIGR00243">
    <property type="entry name" value="Dxr"/>
    <property type="match status" value="1"/>
</dbReference>
<dbReference type="Gene3D" id="3.40.50.720">
    <property type="entry name" value="NAD(P)-binding Rossmann-like Domain"/>
    <property type="match status" value="1"/>
</dbReference>
<evidence type="ECO:0000256" key="2">
    <source>
        <dbReference type="ARBA" id="ARBA00006825"/>
    </source>
</evidence>
<feature type="binding site" evidence="9">
    <location>
        <position position="13"/>
    </location>
    <ligand>
        <name>NADPH</name>
        <dbReference type="ChEBI" id="CHEBI:57783"/>
    </ligand>
</feature>
<feature type="binding site" evidence="9">
    <location>
        <position position="147"/>
    </location>
    <ligand>
        <name>1-deoxy-D-xylulose 5-phosphate</name>
        <dbReference type="ChEBI" id="CHEBI:57792"/>
    </ligand>
</feature>
<evidence type="ECO:0000259" key="11">
    <source>
        <dbReference type="Pfam" id="PF08436"/>
    </source>
</evidence>
<dbReference type="Proteomes" id="UP001156703">
    <property type="component" value="Unassembled WGS sequence"/>
</dbReference>
<dbReference type="Pfam" id="PF13288">
    <property type="entry name" value="DXPR_C"/>
    <property type="match status" value="1"/>
</dbReference>
<comment type="caution">
    <text evidence="13">The sequence shown here is derived from an EMBL/GenBank/DDBJ whole genome shotgun (WGS) entry which is preliminary data.</text>
</comment>
<keyword evidence="7 9" id="KW-0414">Isoprene biosynthesis</keyword>
<dbReference type="InterPro" id="IPR013512">
    <property type="entry name" value="DXP_reductoisomerase_N"/>
</dbReference>
<organism evidence="13 14">
    <name type="scientific">Sphingomonas astaxanthinifaciens DSM 22298</name>
    <dbReference type="NCBI Taxonomy" id="1123267"/>
    <lineage>
        <taxon>Bacteria</taxon>
        <taxon>Pseudomonadati</taxon>
        <taxon>Pseudomonadota</taxon>
        <taxon>Alphaproteobacteria</taxon>
        <taxon>Sphingomonadales</taxon>
        <taxon>Sphingomonadaceae</taxon>
        <taxon>Sphingomonas</taxon>
    </lineage>
</organism>
<comment type="similarity">
    <text evidence="2 9">Belongs to the DXR family.</text>
</comment>
<dbReference type="InterPro" id="IPR003821">
    <property type="entry name" value="DXP_reductoisomerase"/>
</dbReference>
<feature type="binding site" evidence="9">
    <location>
        <position position="146"/>
    </location>
    <ligand>
        <name>Mn(2+)</name>
        <dbReference type="ChEBI" id="CHEBI:29035"/>
    </ligand>
</feature>
<evidence type="ECO:0000256" key="4">
    <source>
        <dbReference type="ARBA" id="ARBA00022857"/>
    </source>
</evidence>
<dbReference type="SUPFAM" id="SSF69055">
    <property type="entry name" value="1-deoxy-D-xylulose-5-phosphate reductoisomerase, C-terminal domain"/>
    <property type="match status" value="1"/>
</dbReference>
<feature type="binding site" evidence="9">
    <location>
        <position position="38"/>
    </location>
    <ligand>
        <name>NADPH</name>
        <dbReference type="ChEBI" id="CHEBI:57783"/>
    </ligand>
</feature>
<dbReference type="RefSeq" id="WP_029940720.1">
    <property type="nucleotide sequence ID" value="NZ_BSOO01000031.1"/>
</dbReference>
<dbReference type="Gene3D" id="1.10.1740.10">
    <property type="match status" value="1"/>
</dbReference>
<sequence>MKRIAILGATGSIGSSTLDLVEAAPERFEITALTAATNVEKLAADAKRTRAKLAVIADERRLDELRAALAGADIEAAAGEGALCQAATSADLVIAAIVGTAGLGPVMAAVRAGKTIGLANKEALVSAGALMLEEAHRTGAVLLPIDSEHNAIFQCLAGQDCDRVSRLILTASGGPFRTFTAEQMARVTPSQAVAHPNWSMGAKISVDSATMMNKGLELIEAHHLFALPESRIDILVHPQSVIHSLVEYADGSMLAQLGSPDMRVPIGHILAYPQRMATGARRLDLLEVARLDFEAPDPVRFPALRLAREALRRGGSAPLVLNAANEIAVEAFLGGSIHFPAIAGLVEEMLTIMDRPLPSTIPDVLALDAEARDESRRLLERFAA</sequence>
<feature type="binding site" evidence="9">
    <location>
        <position position="148"/>
    </location>
    <ligand>
        <name>Mn(2+)</name>
        <dbReference type="ChEBI" id="CHEBI:29035"/>
    </ligand>
</feature>
<comment type="pathway">
    <text evidence="1 9">Isoprenoid biosynthesis; isopentenyl diphosphate biosynthesis via DXP pathway; isopentenyl diphosphate from 1-deoxy-D-xylulose 5-phosphate: step 1/6.</text>
</comment>
<evidence type="ECO:0000256" key="5">
    <source>
        <dbReference type="ARBA" id="ARBA00023002"/>
    </source>
</evidence>
<feature type="binding site" evidence="9">
    <location>
        <position position="10"/>
    </location>
    <ligand>
        <name>NADPH</name>
        <dbReference type="ChEBI" id="CHEBI:57783"/>
    </ligand>
</feature>
<proteinExistence type="inferred from homology"/>
<dbReference type="EC" id="1.1.1.267" evidence="9"/>
<dbReference type="PANTHER" id="PTHR30525:SF0">
    <property type="entry name" value="1-DEOXY-D-XYLULOSE 5-PHOSPHATE REDUCTOISOMERASE, CHLOROPLASTIC"/>
    <property type="match status" value="1"/>
</dbReference>
<keyword evidence="5 9" id="KW-0560">Oxidoreductase</keyword>
<feature type="domain" description="1-deoxy-D-xylulose 5-phosphate reductoisomerase N-terminal" evidence="10">
    <location>
        <begin position="4"/>
        <end position="128"/>
    </location>
</feature>
<comment type="function">
    <text evidence="9">Catalyzes the NADPH-dependent rearrangement and reduction of 1-deoxy-D-xylulose-5-phosphate (DXP) to 2-C-methyl-D-erythritol 4-phosphate (MEP).</text>
</comment>
<feature type="binding site" evidence="9">
    <location>
        <position position="214"/>
    </location>
    <ligand>
        <name>1-deoxy-D-xylulose 5-phosphate</name>
        <dbReference type="ChEBI" id="CHEBI:57792"/>
    </ligand>
</feature>
<comment type="catalytic activity">
    <reaction evidence="8">
        <text>2-C-methyl-D-erythritol 4-phosphate + NADP(+) = 1-deoxy-D-xylulose 5-phosphate + NADPH + H(+)</text>
        <dbReference type="Rhea" id="RHEA:13717"/>
        <dbReference type="ChEBI" id="CHEBI:15378"/>
        <dbReference type="ChEBI" id="CHEBI:57783"/>
        <dbReference type="ChEBI" id="CHEBI:57792"/>
        <dbReference type="ChEBI" id="CHEBI:58262"/>
        <dbReference type="ChEBI" id="CHEBI:58349"/>
        <dbReference type="EC" id="1.1.1.267"/>
    </reaction>
    <physiologicalReaction direction="right-to-left" evidence="8">
        <dbReference type="Rhea" id="RHEA:13719"/>
    </physiologicalReaction>
</comment>
<evidence type="ECO:0000256" key="3">
    <source>
        <dbReference type="ARBA" id="ARBA00022723"/>
    </source>
</evidence>
<feature type="domain" description="1-deoxy-D-xylulose 5-phosphate reductoisomerase C-terminal" evidence="11">
    <location>
        <begin position="142"/>
        <end position="225"/>
    </location>
</feature>
<dbReference type="HAMAP" id="MF_00183">
    <property type="entry name" value="DXP_reductoisom"/>
    <property type="match status" value="1"/>
</dbReference>
<dbReference type="InterPro" id="IPR036169">
    <property type="entry name" value="DXPR_C_sf"/>
</dbReference>
<feature type="binding site" evidence="9">
    <location>
        <position position="11"/>
    </location>
    <ligand>
        <name>NADPH</name>
        <dbReference type="ChEBI" id="CHEBI:57783"/>
    </ligand>
</feature>
<feature type="binding site" evidence="9">
    <location>
        <position position="217"/>
    </location>
    <ligand>
        <name>Mn(2+)</name>
        <dbReference type="ChEBI" id="CHEBI:29035"/>
    </ligand>
</feature>
<dbReference type="Pfam" id="PF02670">
    <property type="entry name" value="DXP_reductoisom"/>
    <property type="match status" value="1"/>
</dbReference>
<dbReference type="Pfam" id="PF08436">
    <property type="entry name" value="DXP_redisom_C"/>
    <property type="match status" value="1"/>
</dbReference>
<feature type="binding site" evidence="9">
    <location>
        <position position="122"/>
    </location>
    <ligand>
        <name>NADPH</name>
        <dbReference type="ChEBI" id="CHEBI:57783"/>
    </ligand>
</feature>
<feature type="binding site" evidence="9">
    <location>
        <position position="172"/>
    </location>
    <ligand>
        <name>1-deoxy-D-xylulose 5-phosphate</name>
        <dbReference type="ChEBI" id="CHEBI:57792"/>
    </ligand>
</feature>
<keyword evidence="6 9" id="KW-0464">Manganese</keyword>
<comment type="cofactor">
    <cofactor evidence="9">
        <name>Mg(2+)</name>
        <dbReference type="ChEBI" id="CHEBI:18420"/>
    </cofactor>
    <cofactor evidence="9">
        <name>Mn(2+)</name>
        <dbReference type="ChEBI" id="CHEBI:29035"/>
    </cofactor>
</comment>
<evidence type="ECO:0000259" key="12">
    <source>
        <dbReference type="Pfam" id="PF13288"/>
    </source>
</evidence>
<feature type="binding site" evidence="9">
    <location>
        <position position="217"/>
    </location>
    <ligand>
        <name>1-deoxy-D-xylulose 5-phosphate</name>
        <dbReference type="ChEBI" id="CHEBI:57792"/>
    </ligand>
</feature>
<evidence type="ECO:0000259" key="10">
    <source>
        <dbReference type="Pfam" id="PF02670"/>
    </source>
</evidence>
<dbReference type="InterPro" id="IPR013644">
    <property type="entry name" value="DXP_reductoisomerase_C"/>
</dbReference>
<dbReference type="NCBIfam" id="NF009114">
    <property type="entry name" value="PRK12464.1"/>
    <property type="match status" value="1"/>
</dbReference>
<evidence type="ECO:0000256" key="1">
    <source>
        <dbReference type="ARBA" id="ARBA00005094"/>
    </source>
</evidence>
<reference evidence="14" key="1">
    <citation type="journal article" date="2019" name="Int. J. Syst. Evol. Microbiol.">
        <title>The Global Catalogue of Microorganisms (GCM) 10K type strain sequencing project: providing services to taxonomists for standard genome sequencing and annotation.</title>
        <authorList>
            <consortium name="The Broad Institute Genomics Platform"/>
            <consortium name="The Broad Institute Genome Sequencing Center for Infectious Disease"/>
            <person name="Wu L."/>
            <person name="Ma J."/>
        </authorList>
    </citation>
    <scope>NUCLEOTIDE SEQUENCE [LARGE SCALE GENOMIC DNA]</scope>
    <source>
        <strain evidence="14">NBRC 102146</strain>
    </source>
</reference>
<feature type="binding site" evidence="9">
    <location>
        <position position="121"/>
    </location>
    <ligand>
        <name>1-deoxy-D-xylulose 5-phosphate</name>
        <dbReference type="ChEBI" id="CHEBI:57792"/>
    </ligand>
</feature>
<accession>A0ABQ5Z7C5</accession>
<dbReference type="SUPFAM" id="SSF51735">
    <property type="entry name" value="NAD(P)-binding Rossmann-fold domains"/>
    <property type="match status" value="1"/>
</dbReference>
<keyword evidence="9" id="KW-0460">Magnesium</keyword>
<feature type="binding site" evidence="9">
    <location>
        <position position="12"/>
    </location>
    <ligand>
        <name>NADPH</name>
        <dbReference type="ChEBI" id="CHEBI:57783"/>
    </ligand>
</feature>
<name>A0ABQ5Z7C5_9SPHN</name>
<comment type="caution">
    <text evidence="9">Lacks conserved residue(s) required for the propagation of feature annotation.</text>
</comment>
<feature type="binding site" evidence="9">
    <location>
        <position position="208"/>
    </location>
    <ligand>
        <name>1-deoxy-D-xylulose 5-phosphate</name>
        <dbReference type="ChEBI" id="CHEBI:57792"/>
    </ligand>
</feature>
<keyword evidence="4 9" id="KW-0521">NADP</keyword>
<feature type="binding site" evidence="9">
    <location>
        <position position="195"/>
    </location>
    <ligand>
        <name>1-deoxy-D-xylulose 5-phosphate</name>
        <dbReference type="ChEBI" id="CHEBI:57792"/>
    </ligand>
</feature>
<evidence type="ECO:0000256" key="9">
    <source>
        <dbReference type="HAMAP-Rule" id="MF_00183"/>
    </source>
</evidence>
<feature type="domain" description="DXP reductoisomerase C-terminal" evidence="12">
    <location>
        <begin position="257"/>
        <end position="373"/>
    </location>
</feature>
<evidence type="ECO:0000256" key="6">
    <source>
        <dbReference type="ARBA" id="ARBA00023211"/>
    </source>
</evidence>
<dbReference type="PANTHER" id="PTHR30525">
    <property type="entry name" value="1-DEOXY-D-XYLULOSE 5-PHOSPHATE REDUCTOISOMERASE"/>
    <property type="match status" value="1"/>
</dbReference>
<feature type="binding site" evidence="9">
    <location>
        <position position="213"/>
    </location>
    <ligand>
        <name>1-deoxy-D-xylulose 5-phosphate</name>
        <dbReference type="ChEBI" id="CHEBI:57792"/>
    </ligand>
</feature>
<keyword evidence="3 9" id="KW-0479">Metal-binding</keyword>
<feature type="binding site" evidence="9">
    <location>
        <position position="148"/>
    </location>
    <ligand>
        <name>1-deoxy-D-xylulose 5-phosphate</name>
        <dbReference type="ChEBI" id="CHEBI:57792"/>
    </ligand>
</feature>
<keyword evidence="14" id="KW-1185">Reference proteome</keyword>
<feature type="binding site" evidence="9">
    <location>
        <position position="120"/>
    </location>
    <ligand>
        <name>NADPH</name>
        <dbReference type="ChEBI" id="CHEBI:57783"/>
    </ligand>
</feature>
<dbReference type="PIRSF" id="PIRSF006205">
    <property type="entry name" value="Dxp_reductismrs"/>
    <property type="match status" value="1"/>
</dbReference>
<evidence type="ECO:0000256" key="8">
    <source>
        <dbReference type="ARBA" id="ARBA00048543"/>
    </source>
</evidence>
<dbReference type="InterPro" id="IPR036291">
    <property type="entry name" value="NAD(P)-bd_dom_sf"/>
</dbReference>
<evidence type="ECO:0000256" key="7">
    <source>
        <dbReference type="ARBA" id="ARBA00023229"/>
    </source>
</evidence>
<dbReference type="SUPFAM" id="SSF55347">
    <property type="entry name" value="Glyceraldehyde-3-phosphate dehydrogenase-like, C-terminal domain"/>
    <property type="match status" value="1"/>
</dbReference>
<evidence type="ECO:0000313" key="13">
    <source>
        <dbReference type="EMBL" id="GLR48593.1"/>
    </source>
</evidence>
<gene>
    <name evidence="9 13" type="primary">dxr</name>
    <name evidence="13" type="ORF">GCM10007925_23110</name>
</gene>
<dbReference type="InterPro" id="IPR026877">
    <property type="entry name" value="DXPR_C"/>
</dbReference>
<protein>
    <recommendedName>
        <fullName evidence="9">1-deoxy-D-xylulose 5-phosphate reductoisomerase</fullName>
        <shortName evidence="9">DXP reductoisomerase</shortName>
        <ecNumber evidence="9">1.1.1.267</ecNumber>
    </recommendedName>
    <alternativeName>
        <fullName evidence="9">1-deoxyxylulose-5-phosphate reductoisomerase</fullName>
    </alternativeName>
    <alternativeName>
        <fullName evidence="9">2-C-methyl-D-erythritol 4-phosphate synthase</fullName>
    </alternativeName>
</protein>